<evidence type="ECO:0000313" key="3">
    <source>
        <dbReference type="Proteomes" id="UP000184604"/>
    </source>
</evidence>
<feature type="transmembrane region" description="Helical" evidence="1">
    <location>
        <begin position="44"/>
        <end position="62"/>
    </location>
</feature>
<protein>
    <submittedName>
        <fullName evidence="2">Uncharacterized protein</fullName>
    </submittedName>
</protein>
<gene>
    <name evidence="2" type="ORF">BS101_21150</name>
</gene>
<sequence>MKLIHLFNKYFFILMIVQGIFLTFIDPKKFKRDKLRKTALKSRLIGIFFIVFSTAMYIFSIYSF</sequence>
<keyword evidence="1" id="KW-0472">Membrane</keyword>
<accession>A0A1L5FDY9</accession>
<reference evidence="2 3" key="1">
    <citation type="submission" date="2016-12" db="EMBL/GenBank/DDBJ databases">
        <title>Complete genome sequence of Clostridium kluyveri JZZ isolated from the pit mud of a Chinese flavor liquor-making factory.</title>
        <authorList>
            <person name="Wang Y."/>
        </authorList>
    </citation>
    <scope>NUCLEOTIDE SEQUENCE [LARGE SCALE GENOMIC DNA]</scope>
    <source>
        <strain evidence="2 3">JZZ</strain>
    </source>
</reference>
<name>A0A1L5FDY9_CLOKL</name>
<proteinExistence type="predicted"/>
<evidence type="ECO:0000313" key="2">
    <source>
        <dbReference type="EMBL" id="APM41030.1"/>
    </source>
</evidence>
<dbReference type="Proteomes" id="UP000184604">
    <property type="component" value="Chromosome"/>
</dbReference>
<evidence type="ECO:0000256" key="1">
    <source>
        <dbReference type="SAM" id="Phobius"/>
    </source>
</evidence>
<keyword evidence="1" id="KW-1133">Transmembrane helix</keyword>
<dbReference type="RefSeq" id="WP_073540756.1">
    <property type="nucleotide sequence ID" value="NZ_CP018335.1"/>
</dbReference>
<keyword evidence="1" id="KW-0812">Transmembrane</keyword>
<dbReference type="AlphaFoldDB" id="A0A1L5FDY9"/>
<dbReference type="InterPro" id="IPR049971">
    <property type="entry name" value="CLC_0170-like"/>
</dbReference>
<dbReference type="NCBIfam" id="NF042414">
    <property type="entry name" value="CLC_0170_fam"/>
    <property type="match status" value="1"/>
</dbReference>
<organism evidence="2 3">
    <name type="scientific">Clostridium kluyveri</name>
    <dbReference type="NCBI Taxonomy" id="1534"/>
    <lineage>
        <taxon>Bacteria</taxon>
        <taxon>Bacillati</taxon>
        <taxon>Bacillota</taxon>
        <taxon>Clostridia</taxon>
        <taxon>Eubacteriales</taxon>
        <taxon>Clostridiaceae</taxon>
        <taxon>Clostridium</taxon>
    </lineage>
</organism>
<feature type="transmembrane region" description="Helical" evidence="1">
    <location>
        <begin position="6"/>
        <end position="24"/>
    </location>
</feature>
<dbReference type="EMBL" id="CP018335">
    <property type="protein sequence ID" value="APM41030.1"/>
    <property type="molecule type" value="Genomic_DNA"/>
</dbReference>